<dbReference type="KEGG" id="llu:AKJ09_09092"/>
<accession>A0A0K1Q9L6</accession>
<dbReference type="RefSeq" id="WP_146653355.1">
    <property type="nucleotide sequence ID" value="NZ_CP012333.1"/>
</dbReference>
<evidence type="ECO:0000256" key="1">
    <source>
        <dbReference type="SAM" id="SignalP"/>
    </source>
</evidence>
<gene>
    <name evidence="2" type="ORF">AKJ09_09092</name>
</gene>
<sequence>MKARYWAVAALAGAWGVSVACTNTRDVAGSFVEPDSGPTSTFTTPDAAPADDDAGLVQYCTATSCQAPFTTCPGSHFLCDVNLMTDPNNCGACGIACPQDSSALGASFSCNAGKCVMTCTSHDALDCNGILDDACETKLGTNDNCNGCGETCPDPAKPCVWDPLANSGTCGCKDASQTRCSNACVDVKTSDNNCGGCGTRCNPAGDGGAPPSNAYFGCLESECGHAKCKANFGDCDGDRENGCEADLFSTTSCGGCGIVCDPGQRCVADVYGRPTCMCPAGKTFCKNKCVDVATDPFNCGGCDVNCTDPSTARHSSGFCSYGSCVFACAPGWGDCNANPKDGCETNFDSDPNNCGGCGNTCDVLAGQPCLGGRCAVEPCGPGGPTK</sequence>
<keyword evidence="1" id="KW-0732">Signal</keyword>
<reference evidence="2 3" key="1">
    <citation type="submission" date="2015-08" db="EMBL/GenBank/DDBJ databases">
        <authorList>
            <person name="Babu N.S."/>
            <person name="Beckwith C.J."/>
            <person name="Beseler K.G."/>
            <person name="Brison A."/>
            <person name="Carone J.V."/>
            <person name="Caskin T.P."/>
            <person name="Diamond M."/>
            <person name="Durham M.E."/>
            <person name="Foxe J.M."/>
            <person name="Go M."/>
            <person name="Henderson B.A."/>
            <person name="Jones I.B."/>
            <person name="McGettigan J.A."/>
            <person name="Micheletti S.J."/>
            <person name="Nasrallah M.E."/>
            <person name="Ortiz D."/>
            <person name="Piller C.R."/>
            <person name="Privatt S.R."/>
            <person name="Schneider S.L."/>
            <person name="Sharp S."/>
            <person name="Smith T.C."/>
            <person name="Stanton J.D."/>
            <person name="Ullery H.E."/>
            <person name="Wilson R.J."/>
            <person name="Serrano M.G."/>
            <person name="Buck G."/>
            <person name="Lee V."/>
            <person name="Wang Y."/>
            <person name="Carvalho R."/>
            <person name="Voegtly L."/>
            <person name="Shi R."/>
            <person name="Duckworth R."/>
            <person name="Johnson A."/>
            <person name="Loviza R."/>
            <person name="Walstead R."/>
            <person name="Shah Z."/>
            <person name="Kiflezghi M."/>
            <person name="Wade K."/>
            <person name="Ball S.L."/>
            <person name="Bradley K.W."/>
            <person name="Asai D.J."/>
            <person name="Bowman C.A."/>
            <person name="Russell D.A."/>
            <person name="Pope W.H."/>
            <person name="Jacobs-Sera D."/>
            <person name="Hendrix R.W."/>
            <person name="Hatfull G.F."/>
        </authorList>
    </citation>
    <scope>NUCLEOTIDE SEQUENCE [LARGE SCALE GENOMIC DNA]</scope>
    <source>
        <strain evidence="2 3">DSM 27648</strain>
    </source>
</reference>
<dbReference type="PROSITE" id="PS51257">
    <property type="entry name" value="PROKAR_LIPOPROTEIN"/>
    <property type="match status" value="1"/>
</dbReference>
<dbReference type="OrthoDB" id="5492401at2"/>
<dbReference type="STRING" id="1391654.AKJ09_09092"/>
<organism evidence="2 3">
    <name type="scientific">Labilithrix luteola</name>
    <dbReference type="NCBI Taxonomy" id="1391654"/>
    <lineage>
        <taxon>Bacteria</taxon>
        <taxon>Pseudomonadati</taxon>
        <taxon>Myxococcota</taxon>
        <taxon>Polyangia</taxon>
        <taxon>Polyangiales</taxon>
        <taxon>Labilitrichaceae</taxon>
        <taxon>Labilithrix</taxon>
    </lineage>
</organism>
<proteinExistence type="predicted"/>
<dbReference type="AlphaFoldDB" id="A0A0K1Q9L6"/>
<name>A0A0K1Q9L6_9BACT</name>
<evidence type="ECO:0000313" key="2">
    <source>
        <dbReference type="EMBL" id="AKV02429.1"/>
    </source>
</evidence>
<feature type="chain" id="PRO_5005467091" evidence="1">
    <location>
        <begin position="21"/>
        <end position="386"/>
    </location>
</feature>
<dbReference type="Proteomes" id="UP000064967">
    <property type="component" value="Chromosome"/>
</dbReference>
<keyword evidence="3" id="KW-1185">Reference proteome</keyword>
<feature type="signal peptide" evidence="1">
    <location>
        <begin position="1"/>
        <end position="20"/>
    </location>
</feature>
<evidence type="ECO:0000313" key="3">
    <source>
        <dbReference type="Proteomes" id="UP000064967"/>
    </source>
</evidence>
<dbReference type="EMBL" id="CP012333">
    <property type="protein sequence ID" value="AKV02429.1"/>
    <property type="molecule type" value="Genomic_DNA"/>
</dbReference>
<protein>
    <submittedName>
        <fullName evidence="2">Tryptophan synthase alpha chain</fullName>
    </submittedName>
</protein>